<comment type="subcellular location">
    <subcellularLocation>
        <location evidence="1">Nucleus speckle</location>
    </subcellularLocation>
</comment>
<evidence type="ECO:0000256" key="9">
    <source>
        <dbReference type="SAM" id="MobiDB-lite"/>
    </source>
</evidence>
<dbReference type="GO" id="GO:0046540">
    <property type="term" value="C:U4/U6 x U5 tri-snRNP complex"/>
    <property type="evidence" value="ECO:0007669"/>
    <property type="project" value="TreeGrafter"/>
</dbReference>
<dbReference type="GO" id="GO:0071021">
    <property type="term" value="C:U2-type post-spliceosomal complex"/>
    <property type="evidence" value="ECO:0007669"/>
    <property type="project" value="TreeGrafter"/>
</dbReference>
<dbReference type="PANTHER" id="PTHR13007:SF19">
    <property type="entry name" value="PRE-MRNA-SPLICING FACTOR 18"/>
    <property type="match status" value="1"/>
</dbReference>
<feature type="domain" description="Pre-mRNA processing factor 4 (PRP4)-like" evidence="10">
    <location>
        <begin position="87"/>
        <end position="137"/>
    </location>
</feature>
<dbReference type="FunFam" id="4.10.280.110:FF:000001">
    <property type="entry name" value="pre-mRNA-splicing factor 18 isoform X2"/>
    <property type="match status" value="1"/>
</dbReference>
<dbReference type="Gene3D" id="3.50.50.60">
    <property type="entry name" value="FAD/NAD(P)-binding domain"/>
    <property type="match status" value="1"/>
</dbReference>
<dbReference type="InterPro" id="IPR004098">
    <property type="entry name" value="Prp18"/>
</dbReference>
<dbReference type="SUPFAM" id="SSF158230">
    <property type="entry name" value="PRP4-like"/>
    <property type="match status" value="1"/>
</dbReference>
<organism evidence="11">
    <name type="scientific">Tetraodon nigroviridis</name>
    <name type="common">Spotted green pufferfish</name>
    <name type="synonym">Chelonodon nigroviridis</name>
    <dbReference type="NCBI Taxonomy" id="99883"/>
    <lineage>
        <taxon>Eukaryota</taxon>
        <taxon>Metazoa</taxon>
        <taxon>Chordata</taxon>
        <taxon>Craniata</taxon>
        <taxon>Vertebrata</taxon>
        <taxon>Euteleostomi</taxon>
        <taxon>Actinopterygii</taxon>
        <taxon>Neopterygii</taxon>
        <taxon>Teleostei</taxon>
        <taxon>Neoteleostei</taxon>
        <taxon>Acanthomorphata</taxon>
        <taxon>Eupercaria</taxon>
        <taxon>Tetraodontiformes</taxon>
        <taxon>Tetradontoidea</taxon>
        <taxon>Tetraodontidae</taxon>
        <taxon>Tetraodon</taxon>
    </lineage>
</organism>
<feature type="compositionally biased region" description="Basic and acidic residues" evidence="9">
    <location>
        <begin position="50"/>
        <end position="64"/>
    </location>
</feature>
<evidence type="ECO:0000256" key="4">
    <source>
        <dbReference type="ARBA" id="ARBA00022664"/>
    </source>
</evidence>
<dbReference type="FunFam" id="1.20.940.10:FF:000002">
    <property type="entry name" value="Pre-mRNA processing factor 18"/>
    <property type="match status" value="1"/>
</dbReference>
<evidence type="ECO:0000256" key="7">
    <source>
        <dbReference type="ARBA" id="ARBA00023242"/>
    </source>
</evidence>
<dbReference type="EMBL" id="CAAE01015035">
    <property type="protein sequence ID" value="CAG11361.1"/>
    <property type="molecule type" value="Genomic_DNA"/>
</dbReference>
<dbReference type="Pfam" id="PF02840">
    <property type="entry name" value="Prp18"/>
    <property type="match status" value="1"/>
</dbReference>
<name>Q4RJS1_TETNG</name>
<dbReference type="GO" id="GO:0005682">
    <property type="term" value="C:U5 snRNP"/>
    <property type="evidence" value="ECO:0007669"/>
    <property type="project" value="TreeGrafter"/>
</dbReference>
<evidence type="ECO:0000259" key="10">
    <source>
        <dbReference type="SMART" id="SM00500"/>
    </source>
</evidence>
<protein>
    <recommendedName>
        <fullName evidence="3">Pre-mRNA-splicing factor 18</fullName>
    </recommendedName>
    <alternativeName>
        <fullName evidence="8">PRP18 homolog</fullName>
    </alternativeName>
</protein>
<keyword evidence="6" id="KW-0508">mRNA splicing</keyword>
<sequence length="756" mass="85610">MDILKAEIERKRKHLEEKELVGDSRKFFKRADLVRKEQEEYFQRCGYKVQRETSESQLDQKEENEPSTSSNPVLELELTEEKLPMTLSRQEVIRRLRERGEPIRLFAESDYDAFQRLRKIEILTPEVNKGLRNDLKAAMDKIDQQYLNEIVGGAESGDVDSQHDLKVHEENTTIEELEALGKTLGRGNDDRDQEIIHKVLRFLLGVWAKDLNSREDHVKRGVQGKLASATHSQTESYLRPLFRKLKKKSLPADIKESITDIIKFMLEREYVKANDAYLQMAIGNAPWPIGVTMVGIHARTGREKIFSKHVAHVLNDETQRKYIQGLKRLMTICQKHFETDPSNMERLEGGNAGVGDAGEEAEERRGALAYDTVLSTLVAVVVYVALKASLDVVRQWRARIPVLIVGSGPVGLTAALVAVRSGKVLKLTVLDERYRSALLCRPQQIALDPRSVKFLLGLGVDFDNMEGCWHDEHFFTRIGVFQEYLLSILEQMKQKVDVRVQLGTKFTDEYLRQIPRSQWPRVIVVADGSCGDSCSVLGISSEYTVPTPEIRAHSLYFDLSAYGVEALREHRNHTAEPGFHLKIYGTFRNRYMALVCPASDSKMVRFLRHTANSSVMKNIFHHSFNAYKTDIEPRLNDVTLHSMQCSRRLFEIQLSHRRVSAAYIEGDNVAVTVEGEAAYVLNFDTGCGVNLGMRGLESMGKFIYRTATAVDQNDILEALSAKMQHSRQVAEAFTHSGLAESMHEWSRAGGGASPSG</sequence>
<dbReference type="SUPFAM" id="SSF51905">
    <property type="entry name" value="FAD/NAD(P)-binding domain"/>
    <property type="match status" value="1"/>
</dbReference>
<evidence type="ECO:0000256" key="6">
    <source>
        <dbReference type="ARBA" id="ARBA00023187"/>
    </source>
</evidence>
<dbReference type="SUPFAM" id="SSF47938">
    <property type="entry name" value="Functional domain of the splicing factor Prp18"/>
    <property type="match status" value="1"/>
</dbReference>
<dbReference type="OrthoDB" id="10261918at2759"/>
<dbReference type="GO" id="GO:0016607">
    <property type="term" value="C:nuclear speck"/>
    <property type="evidence" value="ECO:0007669"/>
    <property type="project" value="UniProtKB-SubCell"/>
</dbReference>
<evidence type="ECO:0000256" key="2">
    <source>
        <dbReference type="ARBA" id="ARBA00008137"/>
    </source>
</evidence>
<reference evidence="11" key="2">
    <citation type="submission" date="2004-02" db="EMBL/GenBank/DDBJ databases">
        <authorList>
            <consortium name="Genoscope"/>
            <consortium name="Whitehead Institute Centre for Genome Research"/>
        </authorList>
    </citation>
    <scope>NUCLEOTIDE SEQUENCE</scope>
</reference>
<evidence type="ECO:0000256" key="3">
    <source>
        <dbReference type="ARBA" id="ARBA00018242"/>
    </source>
</evidence>
<dbReference type="InterPro" id="IPR036285">
    <property type="entry name" value="PRP4-like_sf"/>
</dbReference>
<dbReference type="InterPro" id="IPR036188">
    <property type="entry name" value="FAD/NAD-bd_sf"/>
</dbReference>
<dbReference type="AlphaFoldDB" id="Q4RJS1"/>
<dbReference type="InterPro" id="IPR014906">
    <property type="entry name" value="PRP4-like"/>
</dbReference>
<keyword evidence="7" id="KW-0539">Nucleus</keyword>
<dbReference type="SMART" id="SM00500">
    <property type="entry name" value="SFM"/>
    <property type="match status" value="1"/>
</dbReference>
<evidence type="ECO:0000256" key="5">
    <source>
        <dbReference type="ARBA" id="ARBA00022728"/>
    </source>
</evidence>
<dbReference type="InterPro" id="IPR039979">
    <property type="entry name" value="PRPF18"/>
</dbReference>
<dbReference type="Gene3D" id="4.10.280.110">
    <property type="entry name" value="Pre-mRNA processing factor 4 domain"/>
    <property type="match status" value="1"/>
</dbReference>
<gene>
    <name evidence="11" type="ORF">GSTENG00033309001</name>
</gene>
<dbReference type="KEGG" id="tng:GSTEN00033309G001"/>
<keyword evidence="5" id="KW-0747">Spliceosome</keyword>
<dbReference type="GO" id="GO:0000350">
    <property type="term" value="P:generation of catalytic spliceosome for second transesterification step"/>
    <property type="evidence" value="ECO:0007669"/>
    <property type="project" value="TreeGrafter"/>
</dbReference>
<comment type="similarity">
    <text evidence="2">Belongs to the PRP18 family.</text>
</comment>
<dbReference type="Pfam" id="PF08799">
    <property type="entry name" value="PRP4"/>
    <property type="match status" value="1"/>
</dbReference>
<dbReference type="Gene3D" id="1.20.940.10">
    <property type="entry name" value="Functional domain of the splicing factor Prp18"/>
    <property type="match status" value="1"/>
</dbReference>
<dbReference type="PANTHER" id="PTHR13007">
    <property type="entry name" value="PRE-MRNA SPLICING FACTOR-RELATED"/>
    <property type="match status" value="1"/>
</dbReference>
<accession>Q4RJS1</accession>
<proteinExistence type="inferred from homology"/>
<evidence type="ECO:0000256" key="8">
    <source>
        <dbReference type="ARBA" id="ARBA00031388"/>
    </source>
</evidence>
<feature type="region of interest" description="Disordered" evidence="9">
    <location>
        <begin position="50"/>
        <end position="72"/>
    </location>
</feature>
<reference evidence="11" key="1">
    <citation type="journal article" date="2004" name="Nature">
        <title>Genome duplication in the teleost fish Tetraodon nigroviridis reveals the early vertebrate proto-karyotype.</title>
        <authorList>
            <person name="Jaillon O."/>
            <person name="Aury J.-M."/>
            <person name="Brunet F."/>
            <person name="Petit J.-L."/>
            <person name="Stange-Thomann N."/>
            <person name="Mauceli E."/>
            <person name="Bouneau L."/>
            <person name="Fischer C."/>
            <person name="Ozouf-Costaz C."/>
            <person name="Bernot A."/>
            <person name="Nicaud S."/>
            <person name="Jaffe D."/>
            <person name="Fisher S."/>
            <person name="Lutfalla G."/>
            <person name="Dossat C."/>
            <person name="Segurens B."/>
            <person name="Dasilva C."/>
            <person name="Salanoubat M."/>
            <person name="Levy M."/>
            <person name="Boudet N."/>
            <person name="Castellano S."/>
            <person name="Anthouard V."/>
            <person name="Jubin C."/>
            <person name="Castelli V."/>
            <person name="Katinka M."/>
            <person name="Vacherie B."/>
            <person name="Biemont C."/>
            <person name="Skalli Z."/>
            <person name="Cattolico L."/>
            <person name="Poulain J."/>
            <person name="De Berardinis V."/>
            <person name="Cruaud C."/>
            <person name="Duprat S."/>
            <person name="Brottier P."/>
            <person name="Coutanceau J.-P."/>
            <person name="Gouzy J."/>
            <person name="Parra G."/>
            <person name="Lardier G."/>
            <person name="Chapple C."/>
            <person name="McKernan K.J."/>
            <person name="McEwan P."/>
            <person name="Bosak S."/>
            <person name="Kellis M."/>
            <person name="Volff J.-N."/>
            <person name="Guigo R."/>
            <person name="Zody M.C."/>
            <person name="Mesirov J."/>
            <person name="Lindblad-Toh K."/>
            <person name="Birren B."/>
            <person name="Nusbaum C."/>
            <person name="Kahn D."/>
            <person name="Robinson-Rechavi M."/>
            <person name="Laudet V."/>
            <person name="Schachter V."/>
            <person name="Quetier F."/>
            <person name="Saurin W."/>
            <person name="Scarpelli C."/>
            <person name="Wincker P."/>
            <person name="Lander E.S."/>
            <person name="Weissenbach J."/>
            <person name="Roest Crollius H."/>
        </authorList>
    </citation>
    <scope>NUCLEOTIDE SEQUENCE [LARGE SCALE GENOMIC DNA]</scope>
</reference>
<keyword evidence="4" id="KW-0507">mRNA processing</keyword>
<dbReference type="PRINTS" id="PR00469">
    <property type="entry name" value="PNDRDTASEII"/>
</dbReference>
<evidence type="ECO:0000256" key="1">
    <source>
        <dbReference type="ARBA" id="ARBA00004324"/>
    </source>
</evidence>
<evidence type="ECO:0000313" key="11">
    <source>
        <dbReference type="EMBL" id="CAG11361.1"/>
    </source>
</evidence>